<name>A0A0J9EQ31_9FIRM</name>
<protein>
    <recommendedName>
        <fullName evidence="4">6-phosphogluconolactonase</fullName>
    </recommendedName>
</protein>
<dbReference type="GO" id="GO:0017057">
    <property type="term" value="F:6-phosphogluconolactonase activity"/>
    <property type="evidence" value="ECO:0007669"/>
    <property type="project" value="TreeGrafter"/>
</dbReference>
<dbReference type="PATRIC" id="fig|742734.4.peg.3669"/>
<comment type="similarity">
    <text evidence="1">Belongs to the cycloisomerase 2 family.</text>
</comment>
<comment type="caution">
    <text evidence="2">The sequence shown here is derived from an EMBL/GenBank/DDBJ whole genome shotgun (WGS) entry which is preliminary data.</text>
</comment>
<dbReference type="OrthoDB" id="9790815at2"/>
<evidence type="ECO:0000256" key="1">
    <source>
        <dbReference type="ARBA" id="ARBA00005564"/>
    </source>
</evidence>
<organism evidence="2 3">
    <name type="scientific">[Clostridium] citroniae WAL-19142</name>
    <dbReference type="NCBI Taxonomy" id="742734"/>
    <lineage>
        <taxon>Bacteria</taxon>
        <taxon>Bacillati</taxon>
        <taxon>Bacillota</taxon>
        <taxon>Clostridia</taxon>
        <taxon>Lachnospirales</taxon>
        <taxon>Lachnospiraceae</taxon>
        <taxon>Enterocloster</taxon>
    </lineage>
</organism>
<dbReference type="EMBL" id="ADLK01000025">
    <property type="protein sequence ID" value="KMW17940.1"/>
    <property type="molecule type" value="Genomic_DNA"/>
</dbReference>
<dbReference type="PANTHER" id="PTHR30344:SF1">
    <property type="entry name" value="6-PHOSPHOGLUCONOLACTONASE"/>
    <property type="match status" value="1"/>
</dbReference>
<evidence type="ECO:0000313" key="3">
    <source>
        <dbReference type="Proteomes" id="UP000037392"/>
    </source>
</evidence>
<dbReference type="GeneID" id="93165562"/>
<evidence type="ECO:0000313" key="2">
    <source>
        <dbReference type="EMBL" id="KMW17940.1"/>
    </source>
</evidence>
<gene>
    <name evidence="2" type="ORF">HMPREF9470_03421</name>
</gene>
<accession>A0A0J9EQ31</accession>
<dbReference type="Gene3D" id="2.130.10.10">
    <property type="entry name" value="YVTN repeat-like/Quinoprotein amine dehydrogenase"/>
    <property type="match status" value="1"/>
</dbReference>
<dbReference type="InterPro" id="IPR019405">
    <property type="entry name" value="Lactonase_7-beta_prop"/>
</dbReference>
<proteinExistence type="inferred from homology"/>
<reference evidence="2 3" key="1">
    <citation type="submission" date="2011-04" db="EMBL/GenBank/DDBJ databases">
        <title>The Genome Sequence of Clostridium citroniae WAL-19142.</title>
        <authorList>
            <consortium name="The Broad Institute Genome Sequencing Platform"/>
            <person name="Earl A."/>
            <person name="Ward D."/>
            <person name="Feldgarden M."/>
            <person name="Gevers D."/>
            <person name="Warren Y.A."/>
            <person name="Tyrrell K.L."/>
            <person name="Citron D.M."/>
            <person name="Goldstein E.J."/>
            <person name="Daigneault M."/>
            <person name="Allen-Vercoe E."/>
            <person name="Young S.K."/>
            <person name="Zeng Q."/>
            <person name="Gargeya S."/>
            <person name="Fitzgerald M."/>
            <person name="Haas B."/>
            <person name="Abouelleil A."/>
            <person name="Alvarado L."/>
            <person name="Arachchi H.M."/>
            <person name="Berlin A."/>
            <person name="Brown A."/>
            <person name="Chapman S.B."/>
            <person name="Chen Z."/>
            <person name="Dunbar C."/>
            <person name="Freedman E."/>
            <person name="Gearin G."/>
            <person name="Gellesch M."/>
            <person name="Goldberg J."/>
            <person name="Griggs A."/>
            <person name="Gujja S."/>
            <person name="Heilman E.R."/>
            <person name="Heiman D."/>
            <person name="Howarth C."/>
            <person name="Larson L."/>
            <person name="Lui A."/>
            <person name="MacDonald P.J."/>
            <person name="Mehta T."/>
            <person name="Montmayeur A."/>
            <person name="Murphy C."/>
            <person name="Neiman D."/>
            <person name="Pearson M."/>
            <person name="Priest M."/>
            <person name="Roberts A."/>
            <person name="Saif S."/>
            <person name="Shea T."/>
            <person name="Shenoy N."/>
            <person name="Sisk P."/>
            <person name="Stolte C."/>
            <person name="Sykes S."/>
            <person name="White J."/>
            <person name="Yandava C."/>
            <person name="Wortman J."/>
            <person name="Nusbaum C."/>
            <person name="Birren B."/>
        </authorList>
    </citation>
    <scope>NUCLEOTIDE SEQUENCE [LARGE SCALE GENOMIC DNA]</scope>
    <source>
        <strain evidence="2 3">WAL-19142</strain>
    </source>
</reference>
<dbReference type="Pfam" id="PF10282">
    <property type="entry name" value="Lactonase"/>
    <property type="match status" value="1"/>
</dbReference>
<dbReference type="PANTHER" id="PTHR30344">
    <property type="entry name" value="6-PHOSPHOGLUCONOLACTONASE-RELATED"/>
    <property type="match status" value="1"/>
</dbReference>
<dbReference type="AlphaFoldDB" id="A0A0J9EQ31"/>
<dbReference type="InterPro" id="IPR050282">
    <property type="entry name" value="Cycloisomerase_2"/>
</dbReference>
<evidence type="ECO:0008006" key="4">
    <source>
        <dbReference type="Google" id="ProtNLM"/>
    </source>
</evidence>
<dbReference type="SUPFAM" id="SSF51004">
    <property type="entry name" value="C-terminal (heme d1) domain of cytochrome cd1-nitrite reductase"/>
    <property type="match status" value="1"/>
</dbReference>
<dbReference type="RefSeq" id="WP_048930295.1">
    <property type="nucleotide sequence ID" value="NZ_KQ235879.1"/>
</dbReference>
<sequence length="352" mass="39264">MDRFAYVGCRTTKERGARGRGIQVFKIHDSGKWTRRRTVGDLVNPSYLCMDRTEHFLYTIHGDFSEITSFSMDRETGELTRLNTVSTGGTNPVHLSVDASNRWVFVANLQTGTVAVIPRMEDRTLGERKHLYTIPGVKTGDVSHPHQVAQDETGAYLIVSCQGRKAGFGQVVVFRIHWETGELEKTCTVRSREIAEPRHFVMCPGNRFGYGVNEKDYSVTCYEFDAAQGLLTPKQILPTLPDTYTGDGWASGIVMDPLGEYVVVSNRKHDSLTSFRIDPETGMLTFADCVKTGGQQPRFITVSTGDNRILAANELSDTLVEFELDRRSGKLMPVGDVIHTESPVCVIFTRPS</sequence>
<dbReference type="InterPro" id="IPR011048">
    <property type="entry name" value="Haem_d1_sf"/>
</dbReference>
<dbReference type="InterPro" id="IPR015943">
    <property type="entry name" value="WD40/YVTN_repeat-like_dom_sf"/>
</dbReference>
<dbReference type="Proteomes" id="UP000037392">
    <property type="component" value="Unassembled WGS sequence"/>
</dbReference>